<reference evidence="2 3" key="1">
    <citation type="journal article" date="2021" name="Nat. Plants">
        <title>The Taxus genome provides insights into paclitaxel biosynthesis.</title>
        <authorList>
            <person name="Xiong X."/>
            <person name="Gou J."/>
            <person name="Liao Q."/>
            <person name="Li Y."/>
            <person name="Zhou Q."/>
            <person name="Bi G."/>
            <person name="Li C."/>
            <person name="Du R."/>
            <person name="Wang X."/>
            <person name="Sun T."/>
            <person name="Guo L."/>
            <person name="Liang H."/>
            <person name="Lu P."/>
            <person name="Wu Y."/>
            <person name="Zhang Z."/>
            <person name="Ro D.K."/>
            <person name="Shang Y."/>
            <person name="Huang S."/>
            <person name="Yan J."/>
        </authorList>
    </citation>
    <scope>NUCLEOTIDE SEQUENCE [LARGE SCALE GENOMIC DNA]</scope>
    <source>
        <strain evidence="2">Ta-2019</strain>
    </source>
</reference>
<evidence type="ECO:0000313" key="2">
    <source>
        <dbReference type="EMBL" id="KAH9300901.1"/>
    </source>
</evidence>
<protein>
    <submittedName>
        <fullName evidence="2">Uncharacterized protein</fullName>
    </submittedName>
</protein>
<dbReference type="Proteomes" id="UP000824469">
    <property type="component" value="Unassembled WGS sequence"/>
</dbReference>
<keyword evidence="3" id="KW-1185">Reference proteome</keyword>
<sequence>MDAKDVNRPIQPKWETSAPGQVGQKDAWDADSRESRGPIRSRHMLAGRKGTWKPISGGSEVFVPDSLGHPGQKDAMDAKIRQAHGRITA</sequence>
<name>A0AA38CJZ6_TAXCH</name>
<organism evidence="2 3">
    <name type="scientific">Taxus chinensis</name>
    <name type="common">Chinese yew</name>
    <name type="synonym">Taxus wallichiana var. chinensis</name>
    <dbReference type="NCBI Taxonomy" id="29808"/>
    <lineage>
        <taxon>Eukaryota</taxon>
        <taxon>Viridiplantae</taxon>
        <taxon>Streptophyta</taxon>
        <taxon>Embryophyta</taxon>
        <taxon>Tracheophyta</taxon>
        <taxon>Spermatophyta</taxon>
        <taxon>Pinopsida</taxon>
        <taxon>Pinidae</taxon>
        <taxon>Conifers II</taxon>
        <taxon>Cupressales</taxon>
        <taxon>Taxaceae</taxon>
        <taxon>Taxus</taxon>
    </lineage>
</organism>
<feature type="region of interest" description="Disordered" evidence="1">
    <location>
        <begin position="1"/>
        <end position="39"/>
    </location>
</feature>
<accession>A0AA38CJZ6</accession>
<proteinExistence type="predicted"/>
<dbReference type="AlphaFoldDB" id="A0AA38CJZ6"/>
<feature type="compositionally biased region" description="Basic and acidic residues" evidence="1">
    <location>
        <begin position="26"/>
        <end position="37"/>
    </location>
</feature>
<evidence type="ECO:0000313" key="3">
    <source>
        <dbReference type="Proteomes" id="UP000824469"/>
    </source>
</evidence>
<comment type="caution">
    <text evidence="2">The sequence shown here is derived from an EMBL/GenBank/DDBJ whole genome shotgun (WGS) entry which is preliminary data.</text>
</comment>
<evidence type="ECO:0000256" key="1">
    <source>
        <dbReference type="SAM" id="MobiDB-lite"/>
    </source>
</evidence>
<dbReference type="EMBL" id="JAHRHJ020000009">
    <property type="protein sequence ID" value="KAH9300901.1"/>
    <property type="molecule type" value="Genomic_DNA"/>
</dbReference>
<gene>
    <name evidence="2" type="ORF">KI387_012484</name>
</gene>